<dbReference type="Pfam" id="PF02899">
    <property type="entry name" value="Phage_int_SAM_1"/>
    <property type="match status" value="1"/>
</dbReference>
<dbReference type="EMBL" id="NHPB01000115">
    <property type="protein sequence ID" value="OYR66959.1"/>
    <property type="molecule type" value="Genomic_DNA"/>
</dbReference>
<protein>
    <submittedName>
        <fullName evidence="7">Integrase</fullName>
    </submittedName>
</protein>
<evidence type="ECO:0000313" key="7">
    <source>
        <dbReference type="EMBL" id="OYR66959.1"/>
    </source>
</evidence>
<evidence type="ECO:0000256" key="4">
    <source>
        <dbReference type="PROSITE-ProRule" id="PRU01248"/>
    </source>
</evidence>
<dbReference type="InterPro" id="IPR044068">
    <property type="entry name" value="CB"/>
</dbReference>
<keyword evidence="2 4" id="KW-0238">DNA-binding</keyword>
<dbReference type="PANTHER" id="PTHR30349:SF41">
    <property type="entry name" value="INTEGRASE_RECOMBINASE PROTEIN MJ0367-RELATED"/>
    <property type="match status" value="1"/>
</dbReference>
<evidence type="ECO:0000256" key="2">
    <source>
        <dbReference type="ARBA" id="ARBA00023125"/>
    </source>
</evidence>
<sequence>MPARHDLIETTPEEALDLFLQERSTESADSTIQSYRYRLQHFVRWCDGVAEVDNLNDLSGRDLHKYKLWRQEDGGLNKTSLKAQMDTLRVFVRFCESIDAVEPDLHSKVISPTLSDGVGQRDVKLGAEEAEELLEYLGRFEYASFAHTLLLLLWRTGLRMGSVRALDLNDFDPENEHLAVRHRPESDTPLKNKQNGERLVALNPSVCATISDYIEVHRPDVADDHGRDPLLATDNGRPGKNTIRTTVYRWTRPCQYGHTCPHGRDKDDCEALEVRWSASKCPSSVSPHAVRRGSITHHLTQDVPEQVVSDRMNVSQRVLDKHYDRRSEEVKVEQRRGYLEDV</sequence>
<dbReference type="GO" id="GO:0006310">
    <property type="term" value="P:DNA recombination"/>
    <property type="evidence" value="ECO:0007669"/>
    <property type="project" value="UniProtKB-KW"/>
</dbReference>
<proteinExistence type="predicted"/>
<accession>A0A256JDP0</accession>
<dbReference type="SUPFAM" id="SSF56349">
    <property type="entry name" value="DNA breaking-rejoining enzymes"/>
    <property type="match status" value="1"/>
</dbReference>
<dbReference type="Gene3D" id="1.10.150.130">
    <property type="match status" value="1"/>
</dbReference>
<dbReference type="InterPro" id="IPR050090">
    <property type="entry name" value="Tyrosine_recombinase_XerCD"/>
</dbReference>
<dbReference type="PANTHER" id="PTHR30349">
    <property type="entry name" value="PHAGE INTEGRASE-RELATED"/>
    <property type="match status" value="1"/>
</dbReference>
<evidence type="ECO:0000256" key="3">
    <source>
        <dbReference type="ARBA" id="ARBA00023172"/>
    </source>
</evidence>
<gene>
    <name evidence="7" type="ORF">DJ78_16765</name>
</gene>
<keyword evidence="3" id="KW-0233">DNA recombination</keyword>
<evidence type="ECO:0000313" key="8">
    <source>
        <dbReference type="Proteomes" id="UP000216758"/>
    </source>
</evidence>
<name>A0A256JDP0_HALEZ</name>
<dbReference type="InterPro" id="IPR011010">
    <property type="entry name" value="DNA_brk_join_enz"/>
</dbReference>
<dbReference type="GO" id="GO:0015074">
    <property type="term" value="P:DNA integration"/>
    <property type="evidence" value="ECO:0007669"/>
    <property type="project" value="UniProtKB-KW"/>
</dbReference>
<keyword evidence="1" id="KW-0229">DNA integration</keyword>
<dbReference type="Gene3D" id="1.10.443.10">
    <property type="entry name" value="Intergrase catalytic core"/>
    <property type="match status" value="1"/>
</dbReference>
<evidence type="ECO:0000259" key="6">
    <source>
        <dbReference type="PROSITE" id="PS51900"/>
    </source>
</evidence>
<comment type="caution">
    <text evidence="7">The sequence shown here is derived from an EMBL/GenBank/DDBJ whole genome shotgun (WGS) entry which is preliminary data.</text>
</comment>
<dbReference type="GO" id="GO:0003677">
    <property type="term" value="F:DNA binding"/>
    <property type="evidence" value="ECO:0007669"/>
    <property type="project" value="UniProtKB-UniRule"/>
</dbReference>
<organism evidence="7 8">
    <name type="scientific">Halorubrum ezzemoulense</name>
    <name type="common">Halorubrum chaoviator</name>
    <dbReference type="NCBI Taxonomy" id="337243"/>
    <lineage>
        <taxon>Archaea</taxon>
        <taxon>Methanobacteriati</taxon>
        <taxon>Methanobacteriota</taxon>
        <taxon>Stenosarchaea group</taxon>
        <taxon>Halobacteria</taxon>
        <taxon>Halobacteriales</taxon>
        <taxon>Haloferacaceae</taxon>
        <taxon>Halorubrum</taxon>
    </lineage>
</organism>
<dbReference type="Proteomes" id="UP000216758">
    <property type="component" value="Unassembled WGS sequence"/>
</dbReference>
<dbReference type="InterPro" id="IPR013762">
    <property type="entry name" value="Integrase-like_cat_sf"/>
</dbReference>
<dbReference type="InterPro" id="IPR002104">
    <property type="entry name" value="Integrase_catalytic"/>
</dbReference>
<dbReference type="AlphaFoldDB" id="A0A256JDP0"/>
<dbReference type="OrthoDB" id="198497at2157"/>
<dbReference type="InterPro" id="IPR004107">
    <property type="entry name" value="Integrase_SAM-like_N"/>
</dbReference>
<evidence type="ECO:0000259" key="5">
    <source>
        <dbReference type="PROSITE" id="PS51898"/>
    </source>
</evidence>
<feature type="domain" description="Tyr recombinase" evidence="5">
    <location>
        <begin position="120"/>
        <end position="336"/>
    </location>
</feature>
<dbReference type="PROSITE" id="PS51898">
    <property type="entry name" value="TYR_RECOMBINASE"/>
    <property type="match status" value="1"/>
</dbReference>
<evidence type="ECO:0000256" key="1">
    <source>
        <dbReference type="ARBA" id="ARBA00022908"/>
    </source>
</evidence>
<dbReference type="RefSeq" id="WP_094583661.1">
    <property type="nucleotide sequence ID" value="NZ_NHPB01000115.1"/>
</dbReference>
<dbReference type="InterPro" id="IPR010998">
    <property type="entry name" value="Integrase_recombinase_N"/>
</dbReference>
<reference evidence="7 8" key="1">
    <citation type="journal article" date="2014" name="Front. Microbiol.">
        <title>Population and genomic analysis of the genus Halorubrum.</title>
        <authorList>
            <person name="Fullmer M.S."/>
            <person name="Soucy S.M."/>
            <person name="Swithers K.S."/>
            <person name="Makkay A.M."/>
            <person name="Wheeler R."/>
            <person name="Ventosa A."/>
            <person name="Gogarten J.P."/>
            <person name="Papke R.T."/>
        </authorList>
    </citation>
    <scope>NUCLEOTIDE SEQUENCE [LARGE SCALE GENOMIC DNA]</scope>
    <source>
        <strain evidence="7 8">G37</strain>
    </source>
</reference>
<feature type="domain" description="Core-binding (CB)" evidence="6">
    <location>
        <begin position="10"/>
        <end position="96"/>
    </location>
</feature>
<dbReference type="PROSITE" id="PS51900">
    <property type="entry name" value="CB"/>
    <property type="match status" value="1"/>
</dbReference>
<dbReference type="Pfam" id="PF00589">
    <property type="entry name" value="Phage_integrase"/>
    <property type="match status" value="1"/>
</dbReference>
<dbReference type="CDD" id="cd00397">
    <property type="entry name" value="DNA_BRE_C"/>
    <property type="match status" value="1"/>
</dbReference>